<dbReference type="Gene3D" id="3.30.1330.120">
    <property type="entry name" value="2-methylcitrate dehydratase PrpD"/>
    <property type="match status" value="1"/>
</dbReference>
<dbReference type="Gene3D" id="1.10.4100.10">
    <property type="entry name" value="2-methylcitrate dehydratase PrpD"/>
    <property type="match status" value="1"/>
</dbReference>
<dbReference type="GO" id="GO:0016829">
    <property type="term" value="F:lyase activity"/>
    <property type="evidence" value="ECO:0007669"/>
    <property type="project" value="InterPro"/>
</dbReference>
<evidence type="ECO:0008006" key="6">
    <source>
        <dbReference type="Google" id="ProtNLM"/>
    </source>
</evidence>
<feature type="domain" description="MmgE/PrpD C-terminal" evidence="3">
    <location>
        <begin position="277"/>
        <end position="436"/>
    </location>
</feature>
<dbReference type="Proteomes" id="UP000019028">
    <property type="component" value="Plasmid pHS1"/>
</dbReference>
<dbReference type="PANTHER" id="PTHR16943:SF8">
    <property type="entry name" value="2-METHYLCITRATE DEHYDRATASE"/>
    <property type="match status" value="1"/>
</dbReference>
<evidence type="ECO:0000259" key="3">
    <source>
        <dbReference type="Pfam" id="PF19305"/>
    </source>
</evidence>
<proteinExistence type="inferred from homology"/>
<dbReference type="RefSeq" id="WP_025424455.1">
    <property type="nucleotide sequence ID" value="NZ_CP006570.1"/>
</dbReference>
<dbReference type="InterPro" id="IPR045336">
    <property type="entry name" value="MmgE_PrpD_N"/>
</dbReference>
<keyword evidence="4" id="KW-0614">Plasmid</keyword>
<dbReference type="InterPro" id="IPR036148">
    <property type="entry name" value="MmgE/PrpD_sf"/>
</dbReference>
<accession>W0HZR4</accession>
<evidence type="ECO:0000259" key="2">
    <source>
        <dbReference type="Pfam" id="PF03972"/>
    </source>
</evidence>
<evidence type="ECO:0000313" key="4">
    <source>
        <dbReference type="EMBL" id="AHF79321.1"/>
    </source>
</evidence>
<geneLocation type="plasmid" evidence="4 5">
    <name>pHS1</name>
</geneLocation>
<gene>
    <name evidence="4" type="ORF">Sant_P0285</name>
</gene>
<reference evidence="4 5" key="1">
    <citation type="journal article" date="2014" name="Genome Biol. Evol.">
        <title>Genome degeneration and adaptation in a nascent stage of symbiosis.</title>
        <authorList>
            <person name="Oakeson K.F."/>
            <person name="Gil R."/>
            <person name="Clayton A.L."/>
            <person name="Dunn D.M."/>
            <person name="von Niederhausern A.C."/>
            <person name="Hamil C."/>
            <person name="Aoyagi A."/>
            <person name="Duval B."/>
            <person name="Baca A."/>
            <person name="Silva F.J."/>
            <person name="Vallier A."/>
            <person name="Jackson D.G."/>
            <person name="Latorre A."/>
            <person name="Weiss R.B."/>
            <person name="Heddi A."/>
            <person name="Moya A."/>
            <person name="Dale C."/>
        </authorList>
    </citation>
    <scope>NUCLEOTIDE SEQUENCE [LARGE SCALE GENOMIC DNA]</scope>
    <source>
        <strain evidence="4 5">HS1</strain>
        <plasmid evidence="5">Plasmid pHS1</plasmid>
    </source>
</reference>
<dbReference type="InterPro" id="IPR042183">
    <property type="entry name" value="MmgE/PrpD_sf_1"/>
</dbReference>
<dbReference type="HOGENOM" id="CLU_026574_3_1_6"/>
<dbReference type="KEGG" id="sod:Sant_P0285"/>
<dbReference type="AlphaFoldDB" id="W0HZR4"/>
<evidence type="ECO:0000313" key="5">
    <source>
        <dbReference type="Proteomes" id="UP000019028"/>
    </source>
</evidence>
<dbReference type="SUPFAM" id="SSF103378">
    <property type="entry name" value="2-methylcitrate dehydratase PrpD"/>
    <property type="match status" value="1"/>
</dbReference>
<dbReference type="Pfam" id="PF03972">
    <property type="entry name" value="MmgE_PrpD_N"/>
    <property type="match status" value="1"/>
</dbReference>
<keyword evidence="5" id="KW-1185">Reference proteome</keyword>
<dbReference type="InterPro" id="IPR042188">
    <property type="entry name" value="MmgE/PrpD_sf_2"/>
</dbReference>
<dbReference type="InterPro" id="IPR045337">
    <property type="entry name" value="MmgE_PrpD_C"/>
</dbReference>
<protein>
    <recommendedName>
        <fullName evidence="6">MmgE/PrpD family protein</fullName>
    </recommendedName>
</protein>
<dbReference type="EMBL" id="CP006570">
    <property type="protein sequence ID" value="AHF79321.1"/>
    <property type="molecule type" value="Genomic_DNA"/>
</dbReference>
<dbReference type="OrthoDB" id="9791416at2"/>
<dbReference type="InterPro" id="IPR005656">
    <property type="entry name" value="MmgE_PrpD"/>
</dbReference>
<evidence type="ECO:0000256" key="1">
    <source>
        <dbReference type="ARBA" id="ARBA00006174"/>
    </source>
</evidence>
<sequence>MADRQTLSEIYPRTGQLVRFIQRARTLAFPHHVVLEAKRALIDYLGVAIGAVTDPAVSAVRQVALGWQAAGRAQIILGGQTTPALAALINGTMAHAADFDDTHPGGAGHPSGPCWSTALALGQAQNLTEQQVLAAFITGYEIMARLGGGGTQGIGRNLQRRGFHPTAIAGRAGATAVAASLSGLDETASANALGAAATMMGGLMKSSGTHGKPFHAGKAAMDGIMAAELAQSGFIAAHHFYEPEGWLKSFIQSGDVDVPLLDLGETWELSSNGYKRYASCRGTHAAIETAQGLFPELNGRHIAHVQAYVHPMCMINAGNPRPRTPLETKFSVQHCIALALCGFPLGEQDFTGGKTADPQARALLKKVVAQAVEGQAPHESVIEISFTNGEQLRGETKVVRGHALNPLSLDELHDKFSRLTVPALGSANSERLFHTAANFEQPGALRTLTALLVGRH</sequence>
<organism evidence="4 5">
    <name type="scientific">Sodalis praecaptivus</name>
    <dbReference type="NCBI Taxonomy" id="1239307"/>
    <lineage>
        <taxon>Bacteria</taxon>
        <taxon>Pseudomonadati</taxon>
        <taxon>Pseudomonadota</taxon>
        <taxon>Gammaproteobacteria</taxon>
        <taxon>Enterobacterales</taxon>
        <taxon>Bruguierivoracaceae</taxon>
        <taxon>Sodalis</taxon>
    </lineage>
</organism>
<dbReference type="Pfam" id="PF19305">
    <property type="entry name" value="MmgE_PrpD_C"/>
    <property type="match status" value="1"/>
</dbReference>
<name>W0HZR4_9GAMM</name>
<dbReference type="PANTHER" id="PTHR16943">
    <property type="entry name" value="2-METHYLCITRATE DEHYDRATASE-RELATED"/>
    <property type="match status" value="1"/>
</dbReference>
<comment type="similarity">
    <text evidence="1">Belongs to the PrpD family.</text>
</comment>
<feature type="domain" description="MmgE/PrpD N-terminal" evidence="2">
    <location>
        <begin position="16"/>
        <end position="256"/>
    </location>
</feature>
<dbReference type="PATRIC" id="fig|1239307.3.peg.4837"/>